<name>A0A5E8CKK1_9ZZZZ</name>
<gene>
    <name evidence="2" type="ORF">CPAV1605_1492</name>
</gene>
<feature type="compositionally biased region" description="Polar residues" evidence="1">
    <location>
        <begin position="1"/>
        <end position="16"/>
    </location>
</feature>
<organism evidence="2">
    <name type="scientific">seawater metagenome</name>
    <dbReference type="NCBI Taxonomy" id="1561972"/>
    <lineage>
        <taxon>unclassified sequences</taxon>
        <taxon>metagenomes</taxon>
        <taxon>ecological metagenomes</taxon>
    </lineage>
</organism>
<sequence length="358" mass="37959">MTSENKSRQMNTNVSGEGSLRFGSHKGTHTSDGNTAITGGVAPTAVTAVTRNGDLNWSSGAELYLNADTSTEYGDVTGSFDLVNADETVMRFTPSADSFLSNYGKMEFTVGNINTHDVRNKMYKNMTYETLDNDASTVTPGALFADGVAASDSNGIAIQEFNAGMGIGTRLSFSTEILGSSVYASVSEGLFQKPQDANAISLPANKTNTQGMYAKIDYPLENGTISASYGEIRFDNSAGPHTVTGASVELSDYETANGSVSAKVVQVDAGNTASNANENTTVSVKMDTEIQGKGATFTYSQGETKVSGTERKRDNNAYSLSYVVADGLRLDAQHTNGDIYNDNDINSNDVKVTFNVAF</sequence>
<dbReference type="EMBL" id="CABVLZ010000010">
    <property type="protein sequence ID" value="VVU95736.1"/>
    <property type="molecule type" value="Genomic_DNA"/>
</dbReference>
<proteinExistence type="predicted"/>
<evidence type="ECO:0000313" key="2">
    <source>
        <dbReference type="EMBL" id="VVU95736.1"/>
    </source>
</evidence>
<reference evidence="2" key="1">
    <citation type="submission" date="2019-09" db="EMBL/GenBank/DDBJ databases">
        <authorList>
            <person name="Needham M D."/>
        </authorList>
    </citation>
    <scope>NUCLEOTIDE SEQUENCE</scope>
</reference>
<evidence type="ECO:0000256" key="1">
    <source>
        <dbReference type="SAM" id="MobiDB-lite"/>
    </source>
</evidence>
<feature type="region of interest" description="Disordered" evidence="1">
    <location>
        <begin position="1"/>
        <end position="39"/>
    </location>
</feature>
<dbReference type="AlphaFoldDB" id="A0A5E8CKK1"/>
<accession>A0A5E8CKK1</accession>
<protein>
    <submittedName>
        <fullName evidence="2">Uncharacterized protein</fullName>
    </submittedName>
</protein>